<dbReference type="RefSeq" id="WP_175537755.1">
    <property type="nucleotide sequence ID" value="NZ_FMZC01000008.1"/>
</dbReference>
<evidence type="ECO:0000256" key="2">
    <source>
        <dbReference type="ARBA" id="ARBA00022737"/>
    </source>
</evidence>
<keyword evidence="2" id="KW-0677">Repeat</keyword>
<dbReference type="PANTHER" id="PTHR45982">
    <property type="entry name" value="REGULATOR OF CHROMOSOME CONDENSATION"/>
    <property type="match status" value="1"/>
</dbReference>
<proteinExistence type="predicted"/>
<reference evidence="4 5" key="1">
    <citation type="submission" date="2016-10" db="EMBL/GenBank/DDBJ databases">
        <authorList>
            <person name="de Groot N.N."/>
        </authorList>
    </citation>
    <scope>NUCLEOTIDE SEQUENCE [LARGE SCALE GENOMIC DNA]</scope>
    <source>
        <strain evidence="4 5">DSM 16619</strain>
    </source>
</reference>
<dbReference type="STRING" id="187868.SAMN05192589_10834"/>
<sequence length="361" mass="37320">MKFVTLSAGRDRSIALASDGAAYGWGGVKRLGAQLPPGYPGDLCTSSPTEIGHNRYAQPQPQWLNPGLPFTALHDGHAHTLAVRAGGAVVACRPVVSPEHGADRLGVSGVPASAIRVAQTEAAAFALQADGTVWSWGMAAYGQLGRVVASRESGPQAIEGLGAVEHLAAGHAHVLALDRAGQVWAWGANAAGQLGNGGLKESAVPVRVALPARAVQVAAGDTHSFAVDAQGRLWAWGSNQYGQAGDGAARYFARPVRVRTGFAVAQVDAGMFYTVALSRQGDVFAWGWNGMGQLAQDSTAFSARPLRVQGLRGVLQLAAGTGHVLARTDTGLFAWGDNRSSACGAFPSVAVQARPHPIVFA</sequence>
<dbReference type="InterPro" id="IPR051553">
    <property type="entry name" value="Ran_GTPase-activating"/>
</dbReference>
<evidence type="ECO:0000259" key="3">
    <source>
        <dbReference type="Pfam" id="PF25390"/>
    </source>
</evidence>
<protein>
    <submittedName>
        <fullName evidence="4">Regulator of chromosome condensation (RCC1) repeat-containing protein</fullName>
    </submittedName>
</protein>
<dbReference type="InterPro" id="IPR000408">
    <property type="entry name" value="Reg_chr_condens"/>
</dbReference>
<dbReference type="Gene3D" id="2.130.10.30">
    <property type="entry name" value="Regulator of chromosome condensation 1/beta-lactamase-inhibitor protein II"/>
    <property type="match status" value="2"/>
</dbReference>
<dbReference type="SUPFAM" id="SSF50985">
    <property type="entry name" value="RCC1/BLIP-II"/>
    <property type="match status" value="1"/>
</dbReference>
<name>A0A1G6WJJ5_9BURK</name>
<gene>
    <name evidence="4" type="ORF">SAMN05192589_10834</name>
</gene>
<accession>A0A1G6WJJ5</accession>
<dbReference type="Proteomes" id="UP000198781">
    <property type="component" value="Unassembled WGS sequence"/>
</dbReference>
<dbReference type="AlphaFoldDB" id="A0A1G6WJJ5"/>
<dbReference type="InterPro" id="IPR058923">
    <property type="entry name" value="RCC1-like_dom"/>
</dbReference>
<keyword evidence="1" id="KW-0344">Guanine-nucleotide releasing factor</keyword>
<dbReference type="InterPro" id="IPR009091">
    <property type="entry name" value="RCC1/BLIP-II"/>
</dbReference>
<evidence type="ECO:0000313" key="4">
    <source>
        <dbReference type="EMBL" id="SDD65949.1"/>
    </source>
</evidence>
<dbReference type="Pfam" id="PF25390">
    <property type="entry name" value="WD40_RLD"/>
    <property type="match status" value="1"/>
</dbReference>
<organism evidence="4 5">
    <name type="scientific">Paracidovorax valerianellae</name>
    <dbReference type="NCBI Taxonomy" id="187868"/>
    <lineage>
        <taxon>Bacteria</taxon>
        <taxon>Pseudomonadati</taxon>
        <taxon>Pseudomonadota</taxon>
        <taxon>Betaproteobacteria</taxon>
        <taxon>Burkholderiales</taxon>
        <taxon>Comamonadaceae</taxon>
        <taxon>Paracidovorax</taxon>
    </lineage>
</organism>
<dbReference type="EMBL" id="FMZC01000008">
    <property type="protein sequence ID" value="SDD65949.1"/>
    <property type="molecule type" value="Genomic_DNA"/>
</dbReference>
<keyword evidence="5" id="KW-1185">Reference proteome</keyword>
<dbReference type="PRINTS" id="PR00633">
    <property type="entry name" value="RCCNDNSATION"/>
</dbReference>
<dbReference type="PANTHER" id="PTHR45982:SF1">
    <property type="entry name" value="REGULATOR OF CHROMOSOME CONDENSATION"/>
    <property type="match status" value="1"/>
</dbReference>
<feature type="domain" description="RCC1-like" evidence="3">
    <location>
        <begin position="58"/>
        <end position="347"/>
    </location>
</feature>
<dbReference type="PROSITE" id="PS50012">
    <property type="entry name" value="RCC1_3"/>
    <property type="match status" value="4"/>
</dbReference>
<evidence type="ECO:0000256" key="1">
    <source>
        <dbReference type="ARBA" id="ARBA00022658"/>
    </source>
</evidence>
<evidence type="ECO:0000313" key="5">
    <source>
        <dbReference type="Proteomes" id="UP000198781"/>
    </source>
</evidence>